<reference evidence="14 19" key="5">
    <citation type="submission" date="2019-07" db="EMBL/GenBank/DDBJ databases">
        <title>Genome sequencing of Parabacteroides distasonis iSURF_7.</title>
        <authorList>
            <person name="Degefu H.N."/>
            <person name="Ruoff K.L."/>
            <person name="Price C.E."/>
            <person name="Valls R.A."/>
            <person name="O'Toole G.A."/>
        </authorList>
    </citation>
    <scope>NUCLEOTIDE SEQUENCE [LARGE SCALE GENOMIC DNA]</scope>
    <source>
        <strain evidence="14 19">CFPLTA003_1B</strain>
    </source>
</reference>
<dbReference type="EMBL" id="WKNE01000005">
    <property type="protein sequence ID" value="MRZ54963.1"/>
    <property type="molecule type" value="Genomic_DNA"/>
</dbReference>
<evidence type="ECO:0000259" key="3">
    <source>
        <dbReference type="PROSITE" id="PS50110"/>
    </source>
</evidence>
<dbReference type="Proteomes" id="UP000463337">
    <property type="component" value="Unassembled WGS sequence"/>
</dbReference>
<proteinExistence type="predicted"/>
<evidence type="ECO:0000313" key="19">
    <source>
        <dbReference type="Proteomes" id="UP000315827"/>
    </source>
</evidence>
<dbReference type="Proteomes" id="UP000501982">
    <property type="component" value="Chromosome"/>
</dbReference>
<reference evidence="12" key="3">
    <citation type="journal article" date="2018" name="BMC Genomics">
        <title>Whole genome sequencing and function prediction of 133 gut anaerobes isolated from chicken caecum in pure cultures.</title>
        <authorList>
            <person name="Medvecky M."/>
            <person name="Cejkova D."/>
            <person name="Polansky O."/>
            <person name="Karasova D."/>
            <person name="Kubasova T."/>
            <person name="Cizek A."/>
            <person name="Rychlik I."/>
        </authorList>
    </citation>
    <scope>NUCLEOTIDE SEQUENCE</scope>
    <source>
        <strain evidence="12">An199</strain>
    </source>
</reference>
<reference evidence="7" key="7">
    <citation type="submission" date="2023-01" db="EMBL/GenBank/DDBJ databases">
        <title>Human gut microbiome strain richness.</title>
        <authorList>
            <person name="Chen-Liaw A."/>
        </authorList>
    </citation>
    <scope>NUCLEOTIDE SEQUENCE</scope>
    <source>
        <strain evidence="7">D35st1_E5_D35t1_190705</strain>
    </source>
</reference>
<evidence type="ECO:0000313" key="18">
    <source>
        <dbReference type="Proteomes" id="UP000195950"/>
    </source>
</evidence>
<dbReference type="Proteomes" id="UP000432516">
    <property type="component" value="Unassembled WGS sequence"/>
</dbReference>
<dbReference type="PANTHER" id="PTHR44591">
    <property type="entry name" value="STRESS RESPONSE REGULATOR PROTEIN 1"/>
    <property type="match status" value="1"/>
</dbReference>
<dbReference type="SUPFAM" id="SSF52172">
    <property type="entry name" value="CheY-like"/>
    <property type="match status" value="1"/>
</dbReference>
<dbReference type="OMA" id="DNPMNME"/>
<dbReference type="Pfam" id="PF00072">
    <property type="entry name" value="Response_reg"/>
    <property type="match status" value="1"/>
</dbReference>
<feature type="domain" description="Response regulatory" evidence="3">
    <location>
        <begin position="13"/>
        <end position="126"/>
    </location>
</feature>
<dbReference type="SMART" id="SM00448">
    <property type="entry name" value="REC"/>
    <property type="match status" value="1"/>
</dbReference>
<dbReference type="EMBL" id="CYXP01000001">
    <property type="protein sequence ID" value="CUM88083.1"/>
    <property type="molecule type" value="Genomic_DNA"/>
</dbReference>
<dbReference type="Proteomes" id="UP000471216">
    <property type="component" value="Unassembled WGS sequence"/>
</dbReference>
<feature type="modified residue" description="4-aspartylphosphate" evidence="2">
    <location>
        <position position="61"/>
    </location>
</feature>
<gene>
    <name evidence="4" type="primary">divK</name>
    <name evidence="12" type="ORF">B5F32_17945</name>
    <name evidence="5" type="ORF">ERS852380_01587</name>
    <name evidence="4" type="ORF">ERS852429_01036</name>
    <name evidence="6" type="ORF">ERS852560_01877</name>
    <name evidence="14" type="ORF">FSA05_02440</name>
    <name evidence="10" type="ORF">GKD54_04485</name>
    <name evidence="9" type="ORF">GKD58_13205</name>
    <name evidence="8" type="ORF">GKD59_15725</name>
    <name evidence="11" type="ORF">GKD68_09380</name>
    <name evidence="13" type="ORF">HHO38_07150</name>
    <name evidence="7" type="ORF">PN612_06845</name>
</gene>
<evidence type="ECO:0000313" key="24">
    <source>
        <dbReference type="Proteomes" id="UP000501982"/>
    </source>
</evidence>
<dbReference type="EMBL" id="CYYK01000005">
    <property type="protein sequence ID" value="CUO11070.1"/>
    <property type="molecule type" value="Genomic_DNA"/>
</dbReference>
<evidence type="ECO:0000256" key="1">
    <source>
        <dbReference type="ARBA" id="ARBA00022553"/>
    </source>
</evidence>
<accession>A0A173SCJ2</accession>
<evidence type="ECO:0000313" key="16">
    <source>
        <dbReference type="Proteomes" id="UP000095455"/>
    </source>
</evidence>
<evidence type="ECO:0000313" key="12">
    <source>
        <dbReference type="EMBL" id="OUP15232.1"/>
    </source>
</evidence>
<reference evidence="15 16" key="1">
    <citation type="submission" date="2015-09" db="EMBL/GenBank/DDBJ databases">
        <authorList>
            <consortium name="Pathogen Informatics"/>
        </authorList>
    </citation>
    <scope>NUCLEOTIDE SEQUENCE [LARGE SCALE GENOMIC DNA]</scope>
    <source>
        <strain evidence="5 16">2789STDY5608822</strain>
        <strain evidence="4 17">2789STDY5608872</strain>
        <strain evidence="6 15">2789STDY5834948</strain>
    </source>
</reference>
<evidence type="ECO:0000313" key="22">
    <source>
        <dbReference type="Proteomes" id="UP000463337"/>
    </source>
</evidence>
<evidence type="ECO:0000256" key="2">
    <source>
        <dbReference type="PROSITE-ProRule" id="PRU00169"/>
    </source>
</evidence>
<evidence type="ECO:0000313" key="5">
    <source>
        <dbReference type="EMBL" id="CUO11070.1"/>
    </source>
</evidence>
<evidence type="ECO:0000313" key="15">
    <source>
        <dbReference type="Proteomes" id="UP000095332"/>
    </source>
</evidence>
<dbReference type="CDD" id="cd17546">
    <property type="entry name" value="REC_hyHK_CKI1_RcsC-like"/>
    <property type="match status" value="1"/>
</dbReference>
<reference evidence="13 24" key="6">
    <citation type="submission" date="2020-04" db="EMBL/GenBank/DDBJ databases">
        <title>Complete Genomes and Methylome analysis of CBBP consortium that reverse antibiotic-induced susceptibility to vancomycin-resistant Enterococcus faecium infection.</title>
        <authorList>
            <person name="Fomenkov A."/>
            <person name="Zhang Z."/>
            <person name="Pamer E."/>
            <person name="Roberts R.J."/>
        </authorList>
    </citation>
    <scope>NUCLEOTIDE SEQUENCE [LARGE SCALE GENOMIC DNA]</scope>
    <source>
        <strain evidence="24">CBBP</strain>
        <strain evidence="13">CBBP-1</strain>
    </source>
</reference>
<dbReference type="Proteomes" id="UP000315827">
    <property type="component" value="Unassembled WGS sequence"/>
</dbReference>
<evidence type="ECO:0000313" key="11">
    <source>
        <dbReference type="EMBL" id="MRZ54963.1"/>
    </source>
</evidence>
<evidence type="ECO:0000313" key="20">
    <source>
        <dbReference type="Proteomes" id="UP000432516"/>
    </source>
</evidence>
<dbReference type="EMBL" id="WKMX01000004">
    <property type="protein sequence ID" value="MRZ05489.1"/>
    <property type="molecule type" value="Genomic_DNA"/>
</dbReference>
<organism evidence="4 17">
    <name type="scientific">Parabacteroides distasonis</name>
    <dbReference type="NCBI Taxonomy" id="823"/>
    <lineage>
        <taxon>Bacteria</taxon>
        <taxon>Pseudomonadati</taxon>
        <taxon>Bacteroidota</taxon>
        <taxon>Bacteroidia</taxon>
        <taxon>Bacteroidales</taxon>
        <taxon>Tannerellaceae</taxon>
        <taxon>Parabacteroides</taxon>
    </lineage>
</organism>
<dbReference type="InterPro" id="IPR011006">
    <property type="entry name" value="CheY-like_superfamily"/>
</dbReference>
<dbReference type="InterPro" id="IPR050595">
    <property type="entry name" value="Bact_response_regulator"/>
</dbReference>
<protein>
    <submittedName>
        <fullName evidence="4 7">Response regulator</fullName>
    </submittedName>
</protein>
<dbReference type="EMBL" id="VOHW01000001">
    <property type="protein sequence ID" value="TWV64493.1"/>
    <property type="molecule type" value="Genomic_DNA"/>
</dbReference>
<dbReference type="PANTHER" id="PTHR44591:SF3">
    <property type="entry name" value="RESPONSE REGULATORY DOMAIN-CONTAINING PROTEIN"/>
    <property type="match status" value="1"/>
</dbReference>
<dbReference type="AlphaFoldDB" id="A0A173SCJ2"/>
<evidence type="ECO:0000313" key="8">
    <source>
        <dbReference type="EMBL" id="MRY59331.1"/>
    </source>
</evidence>
<dbReference type="Proteomes" id="UP000095455">
    <property type="component" value="Unassembled WGS sequence"/>
</dbReference>
<dbReference type="Gene3D" id="3.40.50.2300">
    <property type="match status" value="1"/>
</dbReference>
<evidence type="ECO:0000313" key="14">
    <source>
        <dbReference type="EMBL" id="TWV64493.1"/>
    </source>
</evidence>
<keyword evidence="1 2" id="KW-0597">Phosphoprotein</keyword>
<sequence length="131" mass="14635">MDVKNDLGGGKPTLLIAEDEESNYLLLKTILHKYCNLIRAKTGLEALALFKENEVDLILMDIKMPEMTGIESLKEIRKLSKDIPVIMQSAYVFDSDMEAAKEAGASGFITKPINLKVLKNTISQYCPSIVW</sequence>
<dbReference type="EMBL" id="WKLT01000015">
    <property type="protein sequence ID" value="MRY59331.1"/>
    <property type="molecule type" value="Genomic_DNA"/>
</dbReference>
<evidence type="ECO:0000313" key="21">
    <source>
        <dbReference type="Proteomes" id="UP000450599"/>
    </source>
</evidence>
<dbReference type="RefSeq" id="WP_009275015.1">
    <property type="nucleotide sequence ID" value="NZ_AP019729.1"/>
</dbReference>
<dbReference type="EMBL" id="CZBM01000006">
    <property type="protein sequence ID" value="CUQ25118.1"/>
    <property type="molecule type" value="Genomic_DNA"/>
</dbReference>
<evidence type="ECO:0000313" key="4">
    <source>
        <dbReference type="EMBL" id="CUM88083.1"/>
    </source>
</evidence>
<evidence type="ECO:0000313" key="7">
    <source>
        <dbReference type="EMBL" id="MDB9138231.1"/>
    </source>
</evidence>
<dbReference type="InterPro" id="IPR001789">
    <property type="entry name" value="Sig_transdc_resp-reg_receiver"/>
</dbReference>
<dbReference type="EMBL" id="WKMW01000012">
    <property type="protein sequence ID" value="MRY85198.1"/>
    <property type="molecule type" value="Genomic_DNA"/>
</dbReference>
<reference evidence="18" key="2">
    <citation type="submission" date="2017-04" db="EMBL/GenBank/DDBJ databases">
        <title>Function of individual gut microbiota members based on whole genome sequencing of pure cultures obtained from chicken caecum.</title>
        <authorList>
            <person name="Medvecky M."/>
            <person name="Cejkova D."/>
            <person name="Polansky O."/>
            <person name="Karasova D."/>
            <person name="Kubasova T."/>
            <person name="Cizek A."/>
            <person name="Rychlik I."/>
        </authorList>
    </citation>
    <scope>NUCLEOTIDE SEQUENCE [LARGE SCALE GENOMIC DNA]</scope>
    <source>
        <strain evidence="18">An199</strain>
    </source>
</reference>
<dbReference type="EMBL" id="CP051672">
    <property type="protein sequence ID" value="QJE28125.1"/>
    <property type="molecule type" value="Genomic_DNA"/>
</dbReference>
<evidence type="ECO:0000313" key="6">
    <source>
        <dbReference type="EMBL" id="CUQ25118.1"/>
    </source>
</evidence>
<name>A0A173SCJ2_PARDI</name>
<evidence type="ECO:0000313" key="17">
    <source>
        <dbReference type="Proteomes" id="UP000095591"/>
    </source>
</evidence>
<dbReference type="Proteomes" id="UP000450599">
    <property type="component" value="Unassembled WGS sequence"/>
</dbReference>
<reference evidence="20 21" key="4">
    <citation type="journal article" date="2019" name="Nat. Med.">
        <title>A library of human gut bacterial isolates paired with longitudinal multiomics data enables mechanistic microbiome research.</title>
        <authorList>
            <person name="Poyet M."/>
            <person name="Groussin M."/>
            <person name="Gibbons S.M."/>
            <person name="Avila-Pacheco J."/>
            <person name="Jiang X."/>
            <person name="Kearney S.M."/>
            <person name="Perrotta A.R."/>
            <person name="Berdy B."/>
            <person name="Zhao S."/>
            <person name="Lieberman T.D."/>
            <person name="Swanson P.K."/>
            <person name="Smith M."/>
            <person name="Roesemann S."/>
            <person name="Alexander J.E."/>
            <person name="Rich S.A."/>
            <person name="Livny J."/>
            <person name="Vlamakis H."/>
            <person name="Clish C."/>
            <person name="Bullock K."/>
            <person name="Deik A."/>
            <person name="Scott J."/>
            <person name="Pierce K.A."/>
            <person name="Xavier R.J."/>
            <person name="Alm E.J."/>
        </authorList>
    </citation>
    <scope>NUCLEOTIDE SEQUENCE [LARGE SCALE GENOMIC DNA]</scope>
    <source>
        <strain evidence="10 23">BIOML-A10</strain>
        <strain evidence="9 21">BIOML-A11</strain>
        <strain evidence="11 20">BIOML-A2</strain>
        <strain evidence="8 22">BIOML-A41</strain>
    </source>
</reference>
<dbReference type="EMBL" id="NFJX01000022">
    <property type="protein sequence ID" value="OUP15232.1"/>
    <property type="molecule type" value="Genomic_DNA"/>
</dbReference>
<evidence type="ECO:0000313" key="10">
    <source>
        <dbReference type="EMBL" id="MRZ05489.1"/>
    </source>
</evidence>
<evidence type="ECO:0000313" key="23">
    <source>
        <dbReference type="Proteomes" id="UP000471216"/>
    </source>
</evidence>
<evidence type="ECO:0000313" key="13">
    <source>
        <dbReference type="EMBL" id="QJE28125.1"/>
    </source>
</evidence>
<dbReference type="Proteomes" id="UP000095591">
    <property type="component" value="Unassembled WGS sequence"/>
</dbReference>
<dbReference type="Proteomes" id="UP000195950">
    <property type="component" value="Unassembled WGS sequence"/>
</dbReference>
<dbReference type="Proteomes" id="UP000095332">
    <property type="component" value="Unassembled WGS sequence"/>
</dbReference>
<dbReference type="GO" id="GO:0000160">
    <property type="term" value="P:phosphorelay signal transduction system"/>
    <property type="evidence" value="ECO:0007669"/>
    <property type="project" value="InterPro"/>
</dbReference>
<dbReference type="Proteomes" id="UP001211522">
    <property type="component" value="Unassembled WGS sequence"/>
</dbReference>
<evidence type="ECO:0000313" key="9">
    <source>
        <dbReference type="EMBL" id="MRY85198.1"/>
    </source>
</evidence>
<dbReference type="PROSITE" id="PS50110">
    <property type="entry name" value="RESPONSE_REGULATORY"/>
    <property type="match status" value="1"/>
</dbReference>
<dbReference type="EMBL" id="JAQMPX010000047">
    <property type="protein sequence ID" value="MDB9138231.1"/>
    <property type="molecule type" value="Genomic_DNA"/>
</dbReference>